<dbReference type="PANTHER" id="PTHR38444:SF1">
    <property type="entry name" value="ENTEROBACTIN BIOSYNTHESIS PROTEIN YBDZ"/>
    <property type="match status" value="1"/>
</dbReference>
<dbReference type="InterPro" id="IPR005153">
    <property type="entry name" value="MbtH-like_dom"/>
</dbReference>
<dbReference type="InterPro" id="IPR037407">
    <property type="entry name" value="MLP_fam"/>
</dbReference>
<organism evidence="2 3">
    <name type="scientific">Nocardia terpenica</name>
    <dbReference type="NCBI Taxonomy" id="455432"/>
    <lineage>
        <taxon>Bacteria</taxon>
        <taxon>Bacillati</taxon>
        <taxon>Actinomycetota</taxon>
        <taxon>Actinomycetes</taxon>
        <taxon>Mycobacteriales</taxon>
        <taxon>Nocardiaceae</taxon>
        <taxon>Nocardia</taxon>
    </lineage>
</organism>
<dbReference type="InterPro" id="IPR038020">
    <property type="entry name" value="MbtH-like_sf"/>
</dbReference>
<dbReference type="EMBL" id="CP023778">
    <property type="protein sequence ID" value="ATL69776.1"/>
    <property type="molecule type" value="Genomic_DNA"/>
</dbReference>
<dbReference type="GeneID" id="88361524"/>
<dbReference type="GO" id="GO:0019290">
    <property type="term" value="P:siderophore biosynthetic process"/>
    <property type="evidence" value="ECO:0007669"/>
    <property type="project" value="TreeGrafter"/>
</dbReference>
<name>A0A291RQF5_9NOCA</name>
<evidence type="ECO:0000259" key="1">
    <source>
        <dbReference type="SMART" id="SM00923"/>
    </source>
</evidence>
<dbReference type="PANTHER" id="PTHR38444">
    <property type="entry name" value="ENTEROBACTIN BIOSYNTHESIS PROTEIN YBDZ"/>
    <property type="match status" value="1"/>
</dbReference>
<evidence type="ECO:0000313" key="3">
    <source>
        <dbReference type="Proteomes" id="UP000221961"/>
    </source>
</evidence>
<dbReference type="Proteomes" id="UP000221961">
    <property type="component" value="Chromosome"/>
</dbReference>
<gene>
    <name evidence="2" type="ORF">CRH09_29995</name>
</gene>
<evidence type="ECO:0000313" key="2">
    <source>
        <dbReference type="EMBL" id="ATL69776.1"/>
    </source>
</evidence>
<reference evidence="2 3" key="1">
    <citation type="submission" date="2017-10" db="EMBL/GenBank/DDBJ databases">
        <title>Comparative genomics between pathogenic Norcardia.</title>
        <authorList>
            <person name="Zeng L."/>
        </authorList>
    </citation>
    <scope>NUCLEOTIDE SEQUENCE [LARGE SCALE GENOMIC DNA]</scope>
    <source>
        <strain evidence="2 3">NC_YFY_NT001</strain>
    </source>
</reference>
<accession>A0A291RQF5</accession>
<dbReference type="KEGG" id="ntp:CRH09_29995"/>
<dbReference type="GO" id="GO:0005829">
    <property type="term" value="C:cytosol"/>
    <property type="evidence" value="ECO:0007669"/>
    <property type="project" value="TreeGrafter"/>
</dbReference>
<dbReference type="SMART" id="SM00923">
    <property type="entry name" value="MbtH"/>
    <property type="match status" value="1"/>
</dbReference>
<proteinExistence type="predicted"/>
<dbReference type="RefSeq" id="WP_098696782.1">
    <property type="nucleotide sequence ID" value="NZ_CP023778.1"/>
</dbReference>
<sequence>MADNQQDDRTYRVVVNDEEQYSIWVTDRELPAGWHAEGTEGSRQECLDHIDEVWVDMRPLSLRRRMEQNTVG</sequence>
<protein>
    <submittedName>
        <fullName evidence="2">MbtH family protein</fullName>
    </submittedName>
</protein>
<feature type="domain" description="MbtH-like" evidence="1">
    <location>
        <begin position="4"/>
        <end position="52"/>
    </location>
</feature>
<dbReference type="SUPFAM" id="SSF160582">
    <property type="entry name" value="MbtH-like"/>
    <property type="match status" value="1"/>
</dbReference>
<dbReference type="Pfam" id="PF03621">
    <property type="entry name" value="MbtH"/>
    <property type="match status" value="1"/>
</dbReference>
<dbReference type="Gene3D" id="3.90.820.10">
    <property type="entry name" value="Structural Genomics, Unknown Function 30-nov-00 1gh9 Mol_id"/>
    <property type="match status" value="1"/>
</dbReference>
<dbReference type="AlphaFoldDB" id="A0A291RQF5"/>